<gene>
    <name evidence="1" type="ORF">OSO01_06760</name>
</gene>
<protein>
    <recommendedName>
        <fullName evidence="3">PepSY domain-containing protein</fullName>
    </recommendedName>
</protein>
<keyword evidence="2" id="KW-1185">Reference proteome</keyword>
<reference evidence="1 2" key="1">
    <citation type="submission" date="2019-07" db="EMBL/GenBank/DDBJ databases">
        <title>Whole genome shotgun sequence of Oceanobacillus sojae NBRC 105379.</title>
        <authorList>
            <person name="Hosoyama A."/>
            <person name="Uohara A."/>
            <person name="Ohji S."/>
            <person name="Ichikawa N."/>
        </authorList>
    </citation>
    <scope>NUCLEOTIDE SEQUENCE [LARGE SCALE GENOMIC DNA]</scope>
    <source>
        <strain evidence="1 2">NBRC 105379</strain>
    </source>
</reference>
<dbReference type="EMBL" id="BJYM01000002">
    <property type="protein sequence ID" value="GEN85937.1"/>
    <property type="molecule type" value="Genomic_DNA"/>
</dbReference>
<dbReference type="RefSeq" id="WP_147208702.1">
    <property type="nucleotide sequence ID" value="NZ_BJYM01000002.1"/>
</dbReference>
<dbReference type="Proteomes" id="UP000321558">
    <property type="component" value="Unassembled WGS sequence"/>
</dbReference>
<sequence length="206" mass="23612">MNKAILIVFLLLISLYTFEKIPAHSRESAENKSAAIEYQDLTIKQAIKLAYPSALKWDKNALLLRAVDIDLDEKSNEVIGRNGKRKHWNIAFGVPDTNKFFLVTIHNGKIDAINDLTNQGDTPYFKKEFTQIDDIHYDSPELLKKALKTGRLYPGKDWAKGYNFILLKDIEKNISFISVVGWNRGQTQMREVSFNVETGEYISLQD</sequence>
<evidence type="ECO:0000313" key="2">
    <source>
        <dbReference type="Proteomes" id="UP000321558"/>
    </source>
</evidence>
<organism evidence="1 2">
    <name type="scientific">Oceanobacillus sojae</name>
    <dbReference type="NCBI Taxonomy" id="582851"/>
    <lineage>
        <taxon>Bacteria</taxon>
        <taxon>Bacillati</taxon>
        <taxon>Bacillota</taxon>
        <taxon>Bacilli</taxon>
        <taxon>Bacillales</taxon>
        <taxon>Bacillaceae</taxon>
        <taxon>Oceanobacillus</taxon>
    </lineage>
</organism>
<dbReference type="AlphaFoldDB" id="A0A511ZEQ8"/>
<name>A0A511ZEQ8_9BACI</name>
<accession>A0A511ZEQ8</accession>
<dbReference type="OrthoDB" id="2618645at2"/>
<evidence type="ECO:0000313" key="1">
    <source>
        <dbReference type="EMBL" id="GEN85937.1"/>
    </source>
</evidence>
<evidence type="ECO:0008006" key="3">
    <source>
        <dbReference type="Google" id="ProtNLM"/>
    </source>
</evidence>
<comment type="caution">
    <text evidence="1">The sequence shown here is derived from an EMBL/GenBank/DDBJ whole genome shotgun (WGS) entry which is preliminary data.</text>
</comment>
<proteinExistence type="predicted"/>